<dbReference type="GO" id="GO:0016020">
    <property type="term" value="C:membrane"/>
    <property type="evidence" value="ECO:0007669"/>
    <property type="project" value="UniProtKB-UniRule"/>
</dbReference>
<evidence type="ECO:0000313" key="5">
    <source>
        <dbReference type="Proteomes" id="UP000317624"/>
    </source>
</evidence>
<accession>A0A558BVG4</accession>
<dbReference type="Pfam" id="PF07676">
    <property type="entry name" value="PD40"/>
    <property type="match status" value="2"/>
</dbReference>
<evidence type="ECO:0000256" key="2">
    <source>
        <dbReference type="SAM" id="SignalP"/>
    </source>
</evidence>
<dbReference type="Gene3D" id="2.120.10.30">
    <property type="entry name" value="TolB, C-terminal domain"/>
    <property type="match status" value="1"/>
</dbReference>
<name>A0A558BVG4_9BACT</name>
<evidence type="ECO:0000256" key="1">
    <source>
        <dbReference type="PROSITE-ProRule" id="PRU00473"/>
    </source>
</evidence>
<dbReference type="InterPro" id="IPR011990">
    <property type="entry name" value="TPR-like_helical_dom_sf"/>
</dbReference>
<keyword evidence="5" id="KW-1185">Reference proteome</keyword>
<dbReference type="Pfam" id="PF00691">
    <property type="entry name" value="OmpA"/>
    <property type="match status" value="1"/>
</dbReference>
<proteinExistence type="predicted"/>
<dbReference type="PROSITE" id="PS51123">
    <property type="entry name" value="OMPA_2"/>
    <property type="match status" value="1"/>
</dbReference>
<feature type="signal peptide" evidence="2">
    <location>
        <begin position="1"/>
        <end position="24"/>
    </location>
</feature>
<feature type="domain" description="OmpA-like" evidence="3">
    <location>
        <begin position="585"/>
        <end position="697"/>
    </location>
</feature>
<dbReference type="OrthoDB" id="5166631at2"/>
<evidence type="ECO:0000259" key="3">
    <source>
        <dbReference type="PROSITE" id="PS51123"/>
    </source>
</evidence>
<dbReference type="Gene3D" id="3.30.1330.60">
    <property type="entry name" value="OmpA-like domain"/>
    <property type="match status" value="1"/>
</dbReference>
<keyword evidence="2" id="KW-0732">Signal</keyword>
<dbReference type="CDD" id="cd07185">
    <property type="entry name" value="OmpA_C-like"/>
    <property type="match status" value="1"/>
</dbReference>
<dbReference type="SUPFAM" id="SSF48452">
    <property type="entry name" value="TPR-like"/>
    <property type="match status" value="1"/>
</dbReference>
<evidence type="ECO:0000313" key="4">
    <source>
        <dbReference type="EMBL" id="TVT40517.1"/>
    </source>
</evidence>
<gene>
    <name evidence="4" type="ORF">FNT36_13650</name>
</gene>
<organism evidence="4 5">
    <name type="scientific">Hymenobacter setariae</name>
    <dbReference type="NCBI Taxonomy" id="2594794"/>
    <lineage>
        <taxon>Bacteria</taxon>
        <taxon>Pseudomonadati</taxon>
        <taxon>Bacteroidota</taxon>
        <taxon>Cytophagia</taxon>
        <taxon>Cytophagales</taxon>
        <taxon>Hymenobacteraceae</taxon>
        <taxon>Hymenobacter</taxon>
    </lineage>
</organism>
<dbReference type="InterPro" id="IPR011659">
    <property type="entry name" value="WD40"/>
</dbReference>
<comment type="caution">
    <text evidence="4">The sequence shown here is derived from an EMBL/GenBank/DDBJ whole genome shotgun (WGS) entry which is preliminary data.</text>
</comment>
<dbReference type="InterPro" id="IPR006665">
    <property type="entry name" value="OmpA-like"/>
</dbReference>
<dbReference type="RefSeq" id="WP_144848524.1">
    <property type="nucleotide sequence ID" value="NZ_VMRJ01000003.1"/>
</dbReference>
<feature type="chain" id="PRO_5021766109" evidence="2">
    <location>
        <begin position="25"/>
        <end position="697"/>
    </location>
</feature>
<dbReference type="AlphaFoldDB" id="A0A558BVG4"/>
<keyword evidence="1" id="KW-0472">Membrane</keyword>
<dbReference type="SUPFAM" id="SSF103088">
    <property type="entry name" value="OmpA-like"/>
    <property type="match status" value="1"/>
</dbReference>
<dbReference type="Gene3D" id="1.25.40.10">
    <property type="entry name" value="Tetratricopeptide repeat domain"/>
    <property type="match status" value="1"/>
</dbReference>
<dbReference type="InterPro" id="IPR036737">
    <property type="entry name" value="OmpA-like_sf"/>
</dbReference>
<dbReference type="Gene3D" id="2.60.40.1120">
    <property type="entry name" value="Carboxypeptidase-like, regulatory domain"/>
    <property type="match status" value="1"/>
</dbReference>
<sequence>MAIFTRSIILSCGLLGLGTSLAQAQSIPFTKEQFTIDKDGLKLAQRELELGDHEMGADPARFGAALPHYLRAQKFNPKNALLNAKIGECYLHSATKQEALPYLQRAQQLDAKAEPRLHYLLARALHLGGQWEAAIKEYEQARPVAAEATSDDVAVTTDDLARCVRECHRGQQMQAHPVRVKLENVGPNINSAMSDYAPLISADESVLLLTSRRAGSTGGQLDAEGDGMLEDIYQSDWTGSGWSPARNLGAPVNTAHHDATVGLSADGQHLLVYMEDNEGDIYESDLIGNAWSKPKNLGARLNTKYHESAACYSPDGKYLYFVSDRPEGNRGGRDIYRLELDARTPAENLGPVINSPYDEEGVFMHPDGKTLYFSSKGHDSMGGYDIFKSTLNAKGQWSEPENLGWPINTPDDDVYFVMSASGQHGYYSSDQPGGLGGKDIYRVTFLGPEPAPAAIAAKTPTKPKPGAPAALGAKAPTAPAKPAAVPALTAATLAHVTVLKGMVTDAVSKKPLAATIEVIDNSKGEVIATYQSNAATGRYLISLPSGLNYGVAVRQPGYLLYSENVNLAANAPYAERQQDVALNRPTLGSIVELRNIFFAPAQADLRPESAAELIRLQQLLTEQPTLRLELSGQGDADASADLRQQRAEAILAYLTSHGIARARLSTAALGQPVASVASTPQPTSGPTAFRVVATAAN</sequence>
<reference evidence="4 5" key="1">
    <citation type="submission" date="2019-07" db="EMBL/GenBank/DDBJ databases">
        <title>Hymenobacter sp. straun FUR1 Genome sequencing and assembly.</title>
        <authorList>
            <person name="Chhetri G."/>
        </authorList>
    </citation>
    <scope>NUCLEOTIDE SEQUENCE [LARGE SCALE GENOMIC DNA]</scope>
    <source>
        <strain evidence="4 5">Fur1</strain>
    </source>
</reference>
<dbReference type="EMBL" id="VMRJ01000003">
    <property type="protein sequence ID" value="TVT40517.1"/>
    <property type="molecule type" value="Genomic_DNA"/>
</dbReference>
<dbReference type="Proteomes" id="UP000317624">
    <property type="component" value="Unassembled WGS sequence"/>
</dbReference>
<dbReference type="InterPro" id="IPR011042">
    <property type="entry name" value="6-blade_b-propeller_TolB-like"/>
</dbReference>
<protein>
    <submittedName>
        <fullName evidence="4">OmpA family protein</fullName>
    </submittedName>
</protein>
<dbReference type="SUPFAM" id="SSF82171">
    <property type="entry name" value="DPP6 N-terminal domain-like"/>
    <property type="match status" value="1"/>
</dbReference>